<proteinExistence type="predicted"/>
<keyword evidence="1" id="KW-0863">Zinc-finger</keyword>
<dbReference type="EMBL" id="VRMN01000005">
    <property type="protein sequence ID" value="KAA8494015.1"/>
    <property type="molecule type" value="Genomic_DNA"/>
</dbReference>
<dbReference type="InterPro" id="IPR000315">
    <property type="entry name" value="Znf_B-box"/>
</dbReference>
<organism evidence="4 5">
    <name type="scientific">Porphyridium purpureum</name>
    <name type="common">Red alga</name>
    <name type="synonym">Porphyridium cruentum</name>
    <dbReference type="NCBI Taxonomy" id="35688"/>
    <lineage>
        <taxon>Eukaryota</taxon>
        <taxon>Rhodophyta</taxon>
        <taxon>Bangiophyceae</taxon>
        <taxon>Porphyridiales</taxon>
        <taxon>Porphyridiaceae</taxon>
        <taxon>Porphyridium</taxon>
    </lineage>
</organism>
<evidence type="ECO:0000259" key="3">
    <source>
        <dbReference type="PROSITE" id="PS50119"/>
    </source>
</evidence>
<keyword evidence="5" id="KW-1185">Reference proteome</keyword>
<evidence type="ECO:0000256" key="1">
    <source>
        <dbReference type="PROSITE-ProRule" id="PRU00024"/>
    </source>
</evidence>
<reference evidence="5" key="1">
    <citation type="journal article" date="2019" name="Nat. Commun.">
        <title>Expansion of phycobilisome linker gene families in mesophilic red algae.</title>
        <authorList>
            <person name="Lee J."/>
            <person name="Kim D."/>
            <person name="Bhattacharya D."/>
            <person name="Yoon H.S."/>
        </authorList>
    </citation>
    <scope>NUCLEOTIDE SEQUENCE [LARGE SCALE GENOMIC DNA]</scope>
    <source>
        <strain evidence="5">CCMP 1328</strain>
    </source>
</reference>
<sequence length="344" mass="38120">MMRNSTNIVQFRVVCCECGAAEARRWCVQEMAPLCERCDVARHKGAADGASGLRSQRQPHERVAIAHDSAMAVRCERCLEMPCSFYSRSQHACWCETCAAEMLQQQQQQQQQHLAEDAAVKFPHNPLQEQDAQHESGGTTSKDTINPVATVKKDLLAPKAHVQLAVFGQHTTENVVFEKMDFSAGLTGNKGTAPDPWMIAKDHRRRKAATPSARVLSSLGLPEPVHVKVARWLDSEQNLTNVAVKDTGGEQGSDSRADLGGNTPENIQEHRTGDQRKPQKPSQLEESAPASMSTDSTPLELNTRPVLSSHERSSHIDLTYFSQRVPQFVVQDTGNHFYQAQDET</sequence>
<dbReference type="AlphaFoldDB" id="A0A5J4YRV3"/>
<evidence type="ECO:0000256" key="2">
    <source>
        <dbReference type="SAM" id="MobiDB-lite"/>
    </source>
</evidence>
<feature type="domain" description="B box-type" evidence="3">
    <location>
        <begin position="10"/>
        <end position="65"/>
    </location>
</feature>
<dbReference type="PROSITE" id="PS50119">
    <property type="entry name" value="ZF_BBOX"/>
    <property type="match status" value="1"/>
</dbReference>
<feature type="region of interest" description="Disordered" evidence="2">
    <location>
        <begin position="243"/>
        <end position="310"/>
    </location>
</feature>
<protein>
    <recommendedName>
        <fullName evidence="3">B box-type domain-containing protein</fullName>
    </recommendedName>
</protein>
<gene>
    <name evidence="4" type="ORF">FVE85_3990</name>
</gene>
<accession>A0A5J4YRV3</accession>
<keyword evidence="1" id="KW-0479">Metal-binding</keyword>
<feature type="compositionally biased region" description="Polar residues" evidence="2">
    <location>
        <begin position="280"/>
        <end position="300"/>
    </location>
</feature>
<name>A0A5J4YRV3_PORPP</name>
<dbReference type="GO" id="GO:0008270">
    <property type="term" value="F:zinc ion binding"/>
    <property type="evidence" value="ECO:0007669"/>
    <property type="project" value="UniProtKB-KW"/>
</dbReference>
<evidence type="ECO:0000313" key="4">
    <source>
        <dbReference type="EMBL" id="KAA8494015.1"/>
    </source>
</evidence>
<evidence type="ECO:0000313" key="5">
    <source>
        <dbReference type="Proteomes" id="UP000324585"/>
    </source>
</evidence>
<feature type="compositionally biased region" description="Basic and acidic residues" evidence="2">
    <location>
        <begin position="267"/>
        <end position="277"/>
    </location>
</feature>
<dbReference type="CDD" id="cd19757">
    <property type="entry name" value="Bbox1"/>
    <property type="match status" value="1"/>
</dbReference>
<comment type="caution">
    <text evidence="4">The sequence shown here is derived from an EMBL/GenBank/DDBJ whole genome shotgun (WGS) entry which is preliminary data.</text>
</comment>
<dbReference type="Proteomes" id="UP000324585">
    <property type="component" value="Unassembled WGS sequence"/>
</dbReference>
<keyword evidence="1" id="KW-0862">Zinc</keyword>